<name>A0A1T5FIP0_9BACT</name>
<evidence type="ECO:0000313" key="3">
    <source>
        <dbReference type="Proteomes" id="UP000191055"/>
    </source>
</evidence>
<dbReference type="Proteomes" id="UP000191055">
    <property type="component" value="Unassembled WGS sequence"/>
</dbReference>
<gene>
    <name evidence="2" type="ORF">SAMN03080601_01590</name>
</gene>
<reference evidence="3" key="1">
    <citation type="submission" date="2017-02" db="EMBL/GenBank/DDBJ databases">
        <authorList>
            <person name="Varghese N."/>
            <person name="Submissions S."/>
        </authorList>
    </citation>
    <scope>NUCLEOTIDE SEQUENCE [LARGE SCALE GENOMIC DNA]</scope>
    <source>
        <strain evidence="3">DSM 24412</strain>
    </source>
</reference>
<dbReference type="AlphaFoldDB" id="A0A1T5FIP0"/>
<feature type="region of interest" description="Disordered" evidence="1">
    <location>
        <begin position="20"/>
        <end position="42"/>
    </location>
</feature>
<evidence type="ECO:0000256" key="1">
    <source>
        <dbReference type="SAM" id="MobiDB-lite"/>
    </source>
</evidence>
<protein>
    <submittedName>
        <fullName evidence="2">Uncharacterized protein</fullName>
    </submittedName>
</protein>
<keyword evidence="3" id="KW-1185">Reference proteome</keyword>
<evidence type="ECO:0000313" key="2">
    <source>
        <dbReference type="EMBL" id="SKB96040.1"/>
    </source>
</evidence>
<sequence>MHLETDVTYLDILPKVLFSPHKAHKSTGKGRQETGASFRNAN</sequence>
<accession>A0A1T5FIP0</accession>
<proteinExistence type="predicted"/>
<organism evidence="2 3">
    <name type="scientific">Alkalitalea saponilacus</name>
    <dbReference type="NCBI Taxonomy" id="889453"/>
    <lineage>
        <taxon>Bacteria</taxon>
        <taxon>Pseudomonadati</taxon>
        <taxon>Bacteroidota</taxon>
        <taxon>Bacteroidia</taxon>
        <taxon>Marinilabiliales</taxon>
        <taxon>Marinilabiliaceae</taxon>
        <taxon>Alkalitalea</taxon>
    </lineage>
</organism>
<dbReference type="EMBL" id="FUYV01000008">
    <property type="protein sequence ID" value="SKB96040.1"/>
    <property type="molecule type" value="Genomic_DNA"/>
</dbReference>